<dbReference type="EMBL" id="FQVN01000013">
    <property type="protein sequence ID" value="SHG73223.1"/>
    <property type="molecule type" value="Genomic_DNA"/>
</dbReference>
<reference evidence="3 4" key="1">
    <citation type="submission" date="2016-11" db="EMBL/GenBank/DDBJ databases">
        <authorList>
            <person name="Jaros S."/>
            <person name="Januszkiewicz K."/>
            <person name="Wedrychowicz H."/>
        </authorList>
    </citation>
    <scope>NUCLEOTIDE SEQUENCE [LARGE SCALE GENOMIC DNA]</scope>
    <source>
        <strain evidence="3 4">DSM 44523</strain>
    </source>
</reference>
<dbReference type="SUPFAM" id="SSF56349">
    <property type="entry name" value="DNA breaking-rejoining enzymes"/>
    <property type="match status" value="1"/>
</dbReference>
<dbReference type="InterPro" id="IPR010998">
    <property type="entry name" value="Integrase_recombinase_N"/>
</dbReference>
<keyword evidence="1" id="KW-0238">DNA-binding</keyword>
<feature type="compositionally biased region" description="Basic residues" evidence="2">
    <location>
        <begin position="164"/>
        <end position="176"/>
    </location>
</feature>
<gene>
    <name evidence="3" type="ORF">SAMN05444320_11319</name>
</gene>
<protein>
    <recommendedName>
        <fullName evidence="5">Core-binding (CB) domain-containing protein</fullName>
    </recommendedName>
</protein>
<feature type="region of interest" description="Disordered" evidence="2">
    <location>
        <begin position="132"/>
        <end position="289"/>
    </location>
</feature>
<keyword evidence="4" id="KW-1185">Reference proteome</keyword>
<evidence type="ECO:0000313" key="3">
    <source>
        <dbReference type="EMBL" id="SHG73223.1"/>
    </source>
</evidence>
<dbReference type="Gene3D" id="1.10.150.130">
    <property type="match status" value="1"/>
</dbReference>
<evidence type="ECO:0008006" key="5">
    <source>
        <dbReference type="Google" id="ProtNLM"/>
    </source>
</evidence>
<organism evidence="3 4">
    <name type="scientific">Streptoalloteichus hindustanus</name>
    <dbReference type="NCBI Taxonomy" id="2017"/>
    <lineage>
        <taxon>Bacteria</taxon>
        <taxon>Bacillati</taxon>
        <taxon>Actinomycetota</taxon>
        <taxon>Actinomycetes</taxon>
        <taxon>Pseudonocardiales</taxon>
        <taxon>Pseudonocardiaceae</taxon>
        <taxon>Streptoalloteichus</taxon>
    </lineage>
</organism>
<dbReference type="STRING" id="2017.SAMN05444320_11319"/>
<sequence length="289" mass="31560">MTAHPSSPPPVAAELEAARLLLDRMGIAPEDLLAAPRSDREIPTFATYIPIVEKAVSEGTRRVYGSYWNRVPERWGHRRIDEPTPSEIKHLVEQVKLTVVTRRNSRGGRGAAEHLVAALRCVYRHAENDGLITRGQQPGAEGPQASAPALDPPGRGSPRAGRDHPRRRDHRQRPRAGHTVAAAAHRDRLSPRGRARAASPGPRPRTVLDLPAREGRDGAVATGLTHTDGPPATARRTTRRPTERTAPSLHQRATDHHTPLRPPAETDRRTPCPGWPHRASPPTGSVTPP</sequence>
<feature type="compositionally biased region" description="Basic and acidic residues" evidence="2">
    <location>
        <begin position="252"/>
        <end position="270"/>
    </location>
</feature>
<name>A0A1M5M8T9_STRHI</name>
<evidence type="ECO:0000313" key="4">
    <source>
        <dbReference type="Proteomes" id="UP000184501"/>
    </source>
</evidence>
<dbReference type="Proteomes" id="UP000184501">
    <property type="component" value="Unassembled WGS sequence"/>
</dbReference>
<dbReference type="GO" id="GO:0003677">
    <property type="term" value="F:DNA binding"/>
    <property type="evidence" value="ECO:0007669"/>
    <property type="project" value="UniProtKB-KW"/>
</dbReference>
<dbReference type="AlphaFoldDB" id="A0A1M5M8T9"/>
<evidence type="ECO:0000256" key="1">
    <source>
        <dbReference type="ARBA" id="ARBA00023125"/>
    </source>
</evidence>
<proteinExistence type="predicted"/>
<dbReference type="InterPro" id="IPR011010">
    <property type="entry name" value="DNA_brk_join_enz"/>
</dbReference>
<evidence type="ECO:0000256" key="2">
    <source>
        <dbReference type="SAM" id="MobiDB-lite"/>
    </source>
</evidence>
<accession>A0A1M5M8T9</accession>